<evidence type="ECO:0000256" key="1">
    <source>
        <dbReference type="ARBA" id="ARBA00022729"/>
    </source>
</evidence>
<keyword evidence="5" id="KW-1185">Reference proteome</keyword>
<dbReference type="PANTHER" id="PTHR35936:SF17">
    <property type="entry name" value="ARGININE-BINDING EXTRACELLULAR PROTEIN ARTP"/>
    <property type="match status" value="1"/>
</dbReference>
<dbReference type="Gene3D" id="3.40.190.10">
    <property type="entry name" value="Periplasmic binding protein-like II"/>
    <property type="match status" value="2"/>
</dbReference>
<evidence type="ECO:0000313" key="5">
    <source>
        <dbReference type="Proteomes" id="UP000198577"/>
    </source>
</evidence>
<evidence type="ECO:0000259" key="3">
    <source>
        <dbReference type="SMART" id="SM00062"/>
    </source>
</evidence>
<gene>
    <name evidence="4" type="ORF">SAMN05444406_11811</name>
</gene>
<dbReference type="AlphaFoldDB" id="A0A1I5WMT6"/>
<dbReference type="STRING" id="937334.SAMN05444406_11811"/>
<evidence type="ECO:0000256" key="2">
    <source>
        <dbReference type="SAM" id="Phobius"/>
    </source>
</evidence>
<dbReference type="SMART" id="SM00062">
    <property type="entry name" value="PBPb"/>
    <property type="match status" value="1"/>
</dbReference>
<keyword evidence="2" id="KW-1133">Transmembrane helix</keyword>
<dbReference type="Pfam" id="PF00497">
    <property type="entry name" value="SBP_bac_3"/>
    <property type="match status" value="1"/>
</dbReference>
<feature type="domain" description="Solute-binding protein family 3/N-terminal" evidence="3">
    <location>
        <begin position="68"/>
        <end position="286"/>
    </location>
</feature>
<dbReference type="PANTHER" id="PTHR35936">
    <property type="entry name" value="MEMBRANE-BOUND LYTIC MUREIN TRANSGLYCOSYLASE F"/>
    <property type="match status" value="1"/>
</dbReference>
<dbReference type="EMBL" id="FOXR01000018">
    <property type="protein sequence ID" value="SFQ21113.1"/>
    <property type="molecule type" value="Genomic_DNA"/>
</dbReference>
<organism evidence="4 5">
    <name type="scientific">Caldicoprobacter faecalis</name>
    <dbReference type="NCBI Taxonomy" id="937334"/>
    <lineage>
        <taxon>Bacteria</taxon>
        <taxon>Bacillati</taxon>
        <taxon>Bacillota</taxon>
        <taxon>Clostridia</taxon>
        <taxon>Caldicoprobacterales</taxon>
        <taxon>Caldicoprobacteraceae</taxon>
        <taxon>Caldicoprobacter</taxon>
    </lineage>
</organism>
<keyword evidence="2" id="KW-0812">Transmembrane</keyword>
<protein>
    <submittedName>
        <fullName evidence="4">Amino acid ABC transporter substrate-binding protein, PAAT family</fullName>
    </submittedName>
</protein>
<accession>A0A1I5WMT6</accession>
<proteinExistence type="predicted"/>
<reference evidence="4 5" key="1">
    <citation type="submission" date="2016-10" db="EMBL/GenBank/DDBJ databases">
        <authorList>
            <person name="de Groot N.N."/>
        </authorList>
    </citation>
    <scope>NUCLEOTIDE SEQUENCE [LARGE SCALE GENOMIC DNA]</scope>
    <source>
        <strain evidence="4 5">DSM 20678</strain>
    </source>
</reference>
<keyword evidence="2" id="KW-0472">Membrane</keyword>
<name>A0A1I5WMT6_9FIRM</name>
<dbReference type="CDD" id="cd13624">
    <property type="entry name" value="PBP2_Arg_Lys_His"/>
    <property type="match status" value="1"/>
</dbReference>
<keyword evidence="1" id="KW-0732">Signal</keyword>
<feature type="transmembrane region" description="Helical" evidence="2">
    <location>
        <begin position="37"/>
        <end position="57"/>
    </location>
</feature>
<dbReference type="Proteomes" id="UP000198577">
    <property type="component" value="Unassembled WGS sequence"/>
</dbReference>
<sequence>MAHKYALIFIKYSFIINEAIYIAVEKEIGGDVIMKRVLIYILALVVVLSFMGCSTKIDTMKRIKETKKIIWGTNAAFPPFEMRQGDEVIGIDAEIAKRIADKLGVELVVEDMEFDALLPALVSGKIDFIAAGYTVDPDRAEQVLFTDTYFTAVQVIIVMKDNQEIKGPEDLKGKKIGVQNATTGDLVASKIEGAEVKRYNNGMEAVMDLENGNIDAVIIDDLPARMLAEKNPEVKILEEKPSEEEEYALAVRKGDTELQKVINEVLAEMKKNGEIEELVKKYSLGEQ</sequence>
<dbReference type="InterPro" id="IPR001638">
    <property type="entry name" value="Solute-binding_3/MltF_N"/>
</dbReference>
<dbReference type="SUPFAM" id="SSF53850">
    <property type="entry name" value="Periplasmic binding protein-like II"/>
    <property type="match status" value="1"/>
</dbReference>
<evidence type="ECO:0000313" key="4">
    <source>
        <dbReference type="EMBL" id="SFQ21113.1"/>
    </source>
</evidence>